<dbReference type="PANTHER" id="PTHR30469">
    <property type="entry name" value="MULTIDRUG RESISTANCE PROTEIN MDTA"/>
    <property type="match status" value="1"/>
</dbReference>
<dbReference type="FunFam" id="2.40.30.170:FF:000010">
    <property type="entry name" value="Efflux RND transporter periplasmic adaptor subunit"/>
    <property type="match status" value="1"/>
</dbReference>
<dbReference type="InterPro" id="IPR006143">
    <property type="entry name" value="RND_pump_MFP"/>
</dbReference>
<dbReference type="InterPro" id="IPR058625">
    <property type="entry name" value="MdtA-like_BSH"/>
</dbReference>
<comment type="similarity">
    <text evidence="2">Belongs to the membrane fusion protein (MFP) (TC 8.A.1) family.</text>
</comment>
<feature type="domain" description="Multidrug resistance protein MdtA-like C-terminal permuted SH3" evidence="8">
    <location>
        <begin position="280"/>
        <end position="349"/>
    </location>
</feature>
<keyword evidence="10" id="KW-1185">Reference proteome</keyword>
<dbReference type="Gene3D" id="2.40.50.100">
    <property type="match status" value="1"/>
</dbReference>
<dbReference type="SUPFAM" id="SSF111369">
    <property type="entry name" value="HlyD-like secretion proteins"/>
    <property type="match status" value="1"/>
</dbReference>
<evidence type="ECO:0000313" key="9">
    <source>
        <dbReference type="EMBL" id="NHO66256.1"/>
    </source>
</evidence>
<dbReference type="Pfam" id="PF25876">
    <property type="entry name" value="HH_MFP_RND"/>
    <property type="match status" value="1"/>
</dbReference>
<dbReference type="GO" id="GO:0015562">
    <property type="term" value="F:efflux transmembrane transporter activity"/>
    <property type="evidence" value="ECO:0007669"/>
    <property type="project" value="TreeGrafter"/>
</dbReference>
<dbReference type="RefSeq" id="WP_167186754.1">
    <property type="nucleotide sequence ID" value="NZ_JAAONZ010000008.1"/>
</dbReference>
<accession>A0A9E5JVI7</accession>
<gene>
    <name evidence="9" type="ORF">G8770_11945</name>
</gene>
<dbReference type="PANTHER" id="PTHR30469:SF11">
    <property type="entry name" value="BLL4320 PROTEIN"/>
    <property type="match status" value="1"/>
</dbReference>
<evidence type="ECO:0000259" key="7">
    <source>
        <dbReference type="Pfam" id="PF25954"/>
    </source>
</evidence>
<feature type="domain" description="CusB-like beta-barrel" evidence="7">
    <location>
        <begin position="201"/>
        <end position="274"/>
    </location>
</feature>
<feature type="domain" description="Multidrug resistance protein MdtA-like barrel-sandwich hybrid" evidence="6">
    <location>
        <begin position="70"/>
        <end position="190"/>
    </location>
</feature>
<dbReference type="InterPro" id="IPR058624">
    <property type="entry name" value="MdtA-like_HH"/>
</dbReference>
<dbReference type="AlphaFoldDB" id="A0A9E5JVI7"/>
<dbReference type="EMBL" id="JAAONZ010000008">
    <property type="protein sequence ID" value="NHO66256.1"/>
    <property type="molecule type" value="Genomic_DNA"/>
</dbReference>
<dbReference type="Proteomes" id="UP000787472">
    <property type="component" value="Unassembled WGS sequence"/>
</dbReference>
<evidence type="ECO:0000256" key="1">
    <source>
        <dbReference type="ARBA" id="ARBA00004196"/>
    </source>
</evidence>
<protein>
    <submittedName>
        <fullName evidence="9">Efflux RND transporter periplasmic adaptor subunit</fullName>
    </submittedName>
</protein>
<dbReference type="Pfam" id="PF25917">
    <property type="entry name" value="BSH_RND"/>
    <property type="match status" value="1"/>
</dbReference>
<keyword evidence="3" id="KW-0813">Transport</keyword>
<dbReference type="InterPro" id="IPR058627">
    <property type="entry name" value="MdtA-like_C"/>
</dbReference>
<evidence type="ECO:0000259" key="5">
    <source>
        <dbReference type="Pfam" id="PF25876"/>
    </source>
</evidence>
<dbReference type="Gene3D" id="2.40.420.20">
    <property type="match status" value="1"/>
</dbReference>
<evidence type="ECO:0000259" key="6">
    <source>
        <dbReference type="Pfam" id="PF25917"/>
    </source>
</evidence>
<keyword evidence="4" id="KW-0175">Coiled coil</keyword>
<comment type="caution">
    <text evidence="9">The sequence shown here is derived from an EMBL/GenBank/DDBJ whole genome shotgun (WGS) entry which is preliminary data.</text>
</comment>
<dbReference type="GO" id="GO:1990281">
    <property type="term" value="C:efflux pump complex"/>
    <property type="evidence" value="ECO:0007669"/>
    <property type="project" value="TreeGrafter"/>
</dbReference>
<comment type="subcellular location">
    <subcellularLocation>
        <location evidence="1">Cell envelope</location>
    </subcellularLocation>
</comment>
<dbReference type="Gene3D" id="2.40.30.170">
    <property type="match status" value="1"/>
</dbReference>
<feature type="domain" description="Multidrug resistance protein MdtA-like alpha-helical hairpin" evidence="5">
    <location>
        <begin position="107"/>
        <end position="163"/>
    </location>
</feature>
<sequence>MSKRMMVLLAAAVVVFGGVLGAKAYINRMMNEFFDDMPTPAVAISATQVSSDHWISEVKAVGTLVAVQGAELATQVSGIVETIHFDNGSEVKAGDVVMTLDSATDLAELKTLQAATRLAELERNRIKELLQRKSVSQSEYDQRQSQLEQAEARVVAQRARIEQKVLRAPYSGRLGIRQVNVGEFVSAGDPMIGLQALDPIFVDFTLPEQRYGDVHEGMIVTAHLDALGKEAFTGVVTAIEPVIDADTRNFKLQATFKNPQQRLRPGMFARIALNVGEERNVLIVPRTAISYKPYGNSVYILTPSDEQGEDGKPLFQVKQRFVTTGEARGSLVAIDEGVVLGERVVTSGLLKLSSGDMVTINNSVQPEAEAAPVPENG</sequence>
<dbReference type="Pfam" id="PF25967">
    <property type="entry name" value="RND-MFP_C"/>
    <property type="match status" value="1"/>
</dbReference>
<reference evidence="9" key="1">
    <citation type="submission" date="2020-03" db="EMBL/GenBank/DDBJ databases">
        <authorList>
            <person name="Guo F."/>
        </authorList>
    </citation>
    <scope>NUCLEOTIDE SEQUENCE</scope>
    <source>
        <strain evidence="9">JCM 30134</strain>
    </source>
</reference>
<proteinExistence type="inferred from homology"/>
<organism evidence="9 10">
    <name type="scientific">Pseudomaricurvus hydrocarbonicus</name>
    <dbReference type="NCBI Taxonomy" id="1470433"/>
    <lineage>
        <taxon>Bacteria</taxon>
        <taxon>Pseudomonadati</taxon>
        <taxon>Pseudomonadota</taxon>
        <taxon>Gammaproteobacteria</taxon>
        <taxon>Cellvibrionales</taxon>
        <taxon>Cellvibrionaceae</taxon>
        <taxon>Pseudomaricurvus</taxon>
    </lineage>
</organism>
<dbReference type="Gene3D" id="1.10.287.470">
    <property type="entry name" value="Helix hairpin bin"/>
    <property type="match status" value="1"/>
</dbReference>
<evidence type="ECO:0000256" key="4">
    <source>
        <dbReference type="SAM" id="Coils"/>
    </source>
</evidence>
<evidence type="ECO:0000313" key="10">
    <source>
        <dbReference type="Proteomes" id="UP000787472"/>
    </source>
</evidence>
<dbReference type="InterPro" id="IPR058792">
    <property type="entry name" value="Beta-barrel_RND_2"/>
</dbReference>
<dbReference type="Pfam" id="PF25954">
    <property type="entry name" value="Beta-barrel_RND_2"/>
    <property type="match status" value="1"/>
</dbReference>
<name>A0A9E5JVI7_9GAMM</name>
<feature type="coiled-coil region" evidence="4">
    <location>
        <begin position="112"/>
        <end position="167"/>
    </location>
</feature>
<evidence type="ECO:0000259" key="8">
    <source>
        <dbReference type="Pfam" id="PF25967"/>
    </source>
</evidence>
<dbReference type="NCBIfam" id="TIGR01730">
    <property type="entry name" value="RND_mfp"/>
    <property type="match status" value="1"/>
</dbReference>
<evidence type="ECO:0000256" key="3">
    <source>
        <dbReference type="ARBA" id="ARBA00022448"/>
    </source>
</evidence>
<evidence type="ECO:0000256" key="2">
    <source>
        <dbReference type="ARBA" id="ARBA00009477"/>
    </source>
</evidence>